<name>Q94Z24_PYLLI</name>
<dbReference type="InterPro" id="IPR030931">
    <property type="entry name" value="Group_II_RT_mat"/>
</dbReference>
<gene>
    <name evidence="2" type="primary">orf568</name>
</gene>
<reference evidence="2" key="1">
    <citation type="journal article" date="2001" name="J. Mol. Evol.">
        <title>The complete sequence of a brown algal mitochondrial genome, the ectocarpale Pylaiella littoralis (L.) Kjellm.</title>
        <authorList>
            <person name="Oudot M.P."/>
            <person name="Fontaine J.M."/>
            <person name="Rousvoal S."/>
            <person name="Kloareg B."/>
            <person name="Loiseaux-de Goer S."/>
        </authorList>
    </citation>
    <scope>NUCLEOTIDE SEQUENCE</scope>
</reference>
<evidence type="ECO:0000313" key="2">
    <source>
        <dbReference type="EMBL" id="CAC50820.1"/>
    </source>
</evidence>
<dbReference type="InterPro" id="IPR003615">
    <property type="entry name" value="HNH_nuc"/>
</dbReference>
<dbReference type="AlphaFoldDB" id="Q94Z24"/>
<dbReference type="Pfam" id="PF00078">
    <property type="entry name" value="RVT_1"/>
    <property type="match status" value="1"/>
</dbReference>
<dbReference type="GO" id="GO:0004519">
    <property type="term" value="F:endonuclease activity"/>
    <property type="evidence" value="ECO:0007669"/>
    <property type="project" value="InterPro"/>
</dbReference>
<dbReference type="Pfam" id="PF08388">
    <property type="entry name" value="GIIM"/>
    <property type="match status" value="1"/>
</dbReference>
<dbReference type="Pfam" id="PF13655">
    <property type="entry name" value="RVT_N"/>
    <property type="match status" value="1"/>
</dbReference>
<dbReference type="GO" id="GO:0003676">
    <property type="term" value="F:nucleic acid binding"/>
    <property type="evidence" value="ECO:0007669"/>
    <property type="project" value="InterPro"/>
</dbReference>
<dbReference type="NCBIfam" id="TIGR04416">
    <property type="entry name" value="group_II_RT_mat"/>
    <property type="match status" value="1"/>
</dbReference>
<dbReference type="InterPro" id="IPR043502">
    <property type="entry name" value="DNA/RNA_pol_sf"/>
</dbReference>
<dbReference type="CDD" id="cd01651">
    <property type="entry name" value="RT_G2_intron"/>
    <property type="match status" value="1"/>
</dbReference>
<dbReference type="PANTHER" id="PTHR34047:SF8">
    <property type="entry name" value="PROTEIN YKFC"/>
    <property type="match status" value="1"/>
</dbReference>
<dbReference type="InterPro" id="IPR051083">
    <property type="entry name" value="GrpII_Intron_Splice-Mob/Def"/>
</dbReference>
<dbReference type="SUPFAM" id="SSF56672">
    <property type="entry name" value="DNA/RNA polymerases"/>
    <property type="match status" value="1"/>
</dbReference>
<dbReference type="RefSeq" id="NP_150379.1">
    <property type="nucleotide sequence ID" value="NC_003055.1"/>
</dbReference>
<keyword evidence="2" id="KW-0496">Mitochondrion</keyword>
<evidence type="ECO:0000259" key="1">
    <source>
        <dbReference type="PROSITE" id="PS50878"/>
    </source>
</evidence>
<dbReference type="GO" id="GO:0008270">
    <property type="term" value="F:zinc ion binding"/>
    <property type="evidence" value="ECO:0007669"/>
    <property type="project" value="InterPro"/>
</dbReference>
<dbReference type="Gene3D" id="1.10.30.50">
    <property type="match status" value="1"/>
</dbReference>
<dbReference type="PROSITE" id="PS50878">
    <property type="entry name" value="RT_POL"/>
    <property type="match status" value="1"/>
</dbReference>
<dbReference type="InterPro" id="IPR000477">
    <property type="entry name" value="RT_dom"/>
</dbReference>
<dbReference type="Pfam" id="PF01844">
    <property type="entry name" value="HNH"/>
    <property type="match status" value="1"/>
</dbReference>
<dbReference type="PANTHER" id="PTHR34047">
    <property type="entry name" value="NUCLEAR INTRON MATURASE 1, MITOCHONDRIAL-RELATED"/>
    <property type="match status" value="1"/>
</dbReference>
<dbReference type="CDD" id="cd00085">
    <property type="entry name" value="HNHc"/>
    <property type="match status" value="1"/>
</dbReference>
<organism evidence="2">
    <name type="scientific">Pylaiella littoralis</name>
    <name type="common">Seaweed</name>
    <name type="synonym">Conferva littoralis</name>
    <dbReference type="NCBI Taxonomy" id="2885"/>
    <lineage>
        <taxon>Eukaryota</taxon>
        <taxon>Sar</taxon>
        <taxon>Stramenopiles</taxon>
        <taxon>Ochrophyta</taxon>
        <taxon>PX clade</taxon>
        <taxon>Phaeophyceae</taxon>
        <taxon>Ectocarpales</taxon>
        <taxon>Acinetosporaceae</taxon>
        <taxon>Pylaiella</taxon>
    </lineage>
</organism>
<dbReference type="GeneID" id="803712"/>
<dbReference type="InterPro" id="IPR002711">
    <property type="entry name" value="HNH"/>
</dbReference>
<sequence length="568" mass="65385">MSIPYIIPFNWHDIDWANVQSKVCYYQNNLAVAELKGDSGLVTKLQRNLVNSFAGRALAVRAITTNKGKNTPGINGEIWDTSIKKLDAIHRLGRVSNYSCSPVKRVYIPKSGGKLRPLGIPNMYDRGLQYLWKLALDPIAECRADRHSYGFRKGRSTQDVHTILHLLLSPKSRCDWVLEADIRGFFDNINHDWIIQNIPMDKNILREWLKAGALETTTQEFHKGIAGVPQGGPISPLIANMTLDGLEVWVANSVKHLYKKSKETSWSPKVNVVRYADDFVVTAATKRILEDIVKPSIQDFLASRGLVLNQEKTCITSVKKGFDFVGFNFRVYPDKSGPKGAKSIVKPTKEGKRRLRSKIRNAVKTNKSSGEIIVELNPILRGWANYYKATSAKKVFTSIGKYVWDKTWTWAKRKHRQLNFRDLAKLYYTRRKKRKWIFKGEWMDKELTIFLIDSVAIRRHSLARNYNPYLLDNEDYFIERNKRLSSSNLWNERHSKLLRRDKYKCKVCNEYICGEDKVEIHHIKPKSLGGDDAISNNVVLHAECHKQLTHTKSRSLLARFERGKILNI</sequence>
<feature type="domain" description="Reverse transcriptase" evidence="1">
    <location>
        <begin position="89"/>
        <end position="329"/>
    </location>
</feature>
<proteinExistence type="predicted"/>
<dbReference type="InterPro" id="IPR025960">
    <property type="entry name" value="RVT_N"/>
</dbReference>
<geneLocation type="mitochondrion" evidence="2"/>
<protein>
    <submittedName>
        <fullName evidence="2">Orf568</fullName>
    </submittedName>
</protein>
<accession>Q94Z24</accession>
<dbReference type="SMART" id="SM00507">
    <property type="entry name" value="HNHc"/>
    <property type="match status" value="1"/>
</dbReference>
<dbReference type="InterPro" id="IPR013597">
    <property type="entry name" value="Mat_intron_G2"/>
</dbReference>
<dbReference type="EMBL" id="AJ277126">
    <property type="protein sequence ID" value="CAC50820.1"/>
    <property type="molecule type" value="Genomic_DNA"/>
</dbReference>